<dbReference type="Pfam" id="PF00078">
    <property type="entry name" value="RVT_1"/>
    <property type="match status" value="1"/>
</dbReference>
<reference evidence="4" key="1">
    <citation type="submission" date="2016-06" db="UniProtKB">
        <authorList>
            <consortium name="WormBaseParasite"/>
        </authorList>
    </citation>
    <scope>IDENTIFICATION</scope>
</reference>
<evidence type="ECO:0000313" key="3">
    <source>
        <dbReference type="Proteomes" id="UP000275846"/>
    </source>
</evidence>
<dbReference type="EMBL" id="UYSU01034711">
    <property type="protein sequence ID" value="VDL94922.1"/>
    <property type="molecule type" value="Genomic_DNA"/>
</dbReference>
<organism evidence="4">
    <name type="scientific">Schistocephalus solidus</name>
    <name type="common">Tapeworm</name>
    <dbReference type="NCBI Taxonomy" id="70667"/>
    <lineage>
        <taxon>Eukaryota</taxon>
        <taxon>Metazoa</taxon>
        <taxon>Spiralia</taxon>
        <taxon>Lophotrochozoa</taxon>
        <taxon>Platyhelminthes</taxon>
        <taxon>Cestoda</taxon>
        <taxon>Eucestoda</taxon>
        <taxon>Diphyllobothriidea</taxon>
        <taxon>Diphyllobothriidae</taxon>
        <taxon>Schistocephalus</taxon>
    </lineage>
</organism>
<dbReference type="SUPFAM" id="SSF56672">
    <property type="entry name" value="DNA/RNA polymerases"/>
    <property type="match status" value="1"/>
</dbReference>
<sequence length="269" mass="30531">MVDLLLKTRHFEHLLNFDEQPITPSLSSASEFHPSPAYAVSCDSPSEVEVADAIQRLHNNKAPGEDGIPTEICKACVDTLAPWLHEVIERPWRDEVVPNNWGSGILLPVFRKGDKTKCENYRGISLIDVAVKVFTIILLRWFQSVQNSRTRPNQAGFRARRGCMDQIFTLRRILEFRHGYQQPMAVCFIDFVAAFHSVHRECLWRIMELDDVPAKIITLIKAYYHSTTARVLVHNNLSLVFDKGASCRPFCSATSLAGFSGRPYTVLMV</sequence>
<dbReference type="InterPro" id="IPR043502">
    <property type="entry name" value="DNA/RNA_pol_sf"/>
</dbReference>
<reference evidence="2 3" key="2">
    <citation type="submission" date="2018-11" db="EMBL/GenBank/DDBJ databases">
        <authorList>
            <consortium name="Pathogen Informatics"/>
        </authorList>
    </citation>
    <scope>NUCLEOTIDE SEQUENCE [LARGE SCALE GENOMIC DNA]</scope>
    <source>
        <strain evidence="2 3">NST_G2</strain>
    </source>
</reference>
<dbReference type="PANTHER" id="PTHR19446">
    <property type="entry name" value="REVERSE TRANSCRIPTASES"/>
    <property type="match status" value="1"/>
</dbReference>
<dbReference type="InterPro" id="IPR000477">
    <property type="entry name" value="RT_dom"/>
</dbReference>
<evidence type="ECO:0000313" key="4">
    <source>
        <dbReference type="WBParaSite" id="SSLN_0000887001-mRNA-1"/>
    </source>
</evidence>
<keyword evidence="3" id="KW-1185">Reference proteome</keyword>
<gene>
    <name evidence="2" type="ORF">SSLN_LOCUS8537</name>
</gene>
<feature type="domain" description="Reverse transcriptase" evidence="1">
    <location>
        <begin position="115"/>
        <end position="230"/>
    </location>
</feature>
<evidence type="ECO:0000259" key="1">
    <source>
        <dbReference type="Pfam" id="PF00078"/>
    </source>
</evidence>
<dbReference type="AlphaFoldDB" id="A0A183SWD7"/>
<dbReference type="OrthoDB" id="6142323at2759"/>
<name>A0A183SWD7_SCHSO</name>
<evidence type="ECO:0000313" key="2">
    <source>
        <dbReference type="EMBL" id="VDL94922.1"/>
    </source>
</evidence>
<dbReference type="Proteomes" id="UP000275846">
    <property type="component" value="Unassembled WGS sequence"/>
</dbReference>
<protein>
    <submittedName>
        <fullName evidence="4">Reverse transcriptase domain-containing protein</fullName>
    </submittedName>
</protein>
<dbReference type="WBParaSite" id="SSLN_0000887001-mRNA-1">
    <property type="protein sequence ID" value="SSLN_0000887001-mRNA-1"/>
    <property type="gene ID" value="SSLN_0000887001"/>
</dbReference>
<accession>A0A183SWD7</accession>
<proteinExistence type="predicted"/>